<dbReference type="PROSITE" id="PS50213">
    <property type="entry name" value="FAS1"/>
    <property type="match status" value="1"/>
</dbReference>
<dbReference type="STRING" id="523843.SAMN06264941_0374"/>
<evidence type="ECO:0000313" key="6">
    <source>
        <dbReference type="Proteomes" id="UP000193969"/>
    </source>
</evidence>
<protein>
    <submittedName>
        <fullName evidence="2">Beta-Ig-H3/fasciclin</fullName>
    </submittedName>
    <submittedName>
        <fullName evidence="3">Fasciclin domain-containing protein</fullName>
    </submittedName>
    <submittedName>
        <fullName evidence="4">Uncaracterized surface protein containing fasciclin (FAS1) repeats</fullName>
    </submittedName>
</protein>
<evidence type="ECO:0000313" key="4">
    <source>
        <dbReference type="EMBL" id="SMH30801.1"/>
    </source>
</evidence>
<accession>A0A1L9C6N3</accession>
<gene>
    <name evidence="3" type="ORF">EFE41_00145</name>
    <name evidence="2" type="ORF">MPF_0977</name>
    <name evidence="4" type="ORF">SAMN06264941_0374</name>
</gene>
<reference evidence="4" key="3">
    <citation type="submission" date="2017-04" db="EMBL/GenBank/DDBJ databases">
        <authorList>
            <person name="Afonso C.L."/>
            <person name="Miller P.J."/>
            <person name="Scott M.A."/>
            <person name="Spackman E."/>
            <person name="Goraichik I."/>
            <person name="Dimitrov K.M."/>
            <person name="Suarez D.L."/>
            <person name="Swayne D.E."/>
        </authorList>
    </citation>
    <scope>NUCLEOTIDE SEQUENCE [LARGE SCALE GENOMIC DNA]</scope>
    <source>
        <strain evidence="4">FDF-1</strain>
    </source>
</reference>
<keyword evidence="6" id="KW-1185">Reference proteome</keyword>
<dbReference type="Proteomes" id="UP000185713">
    <property type="component" value="Unassembled WGS sequence"/>
</dbReference>
<dbReference type="EMBL" id="FXBN01000001">
    <property type="protein sequence ID" value="SMH30801.1"/>
    <property type="molecule type" value="Genomic_DNA"/>
</dbReference>
<dbReference type="FunFam" id="2.30.180.10:FF:000019">
    <property type="entry name" value="Cell surface lipoprotein"/>
    <property type="match status" value="1"/>
</dbReference>
<evidence type="ECO:0000313" key="3">
    <source>
        <dbReference type="EMBL" id="RNI13042.1"/>
    </source>
</evidence>
<dbReference type="SUPFAM" id="SSF82153">
    <property type="entry name" value="FAS1 domain"/>
    <property type="match status" value="1"/>
</dbReference>
<dbReference type="OrthoDB" id="105895at2157"/>
<dbReference type="PANTHER" id="PTHR10900">
    <property type="entry name" value="PERIOSTIN-RELATED"/>
    <property type="match status" value="1"/>
</dbReference>
<dbReference type="Gene3D" id="2.30.180.10">
    <property type="entry name" value="FAS1 domain"/>
    <property type="match status" value="1"/>
</dbReference>
<dbReference type="InterPro" id="IPR036378">
    <property type="entry name" value="FAS1_dom_sf"/>
</dbReference>
<dbReference type="Proteomes" id="UP000278252">
    <property type="component" value="Unassembled WGS sequence"/>
</dbReference>
<dbReference type="InterPro" id="IPR000782">
    <property type="entry name" value="FAS1_domain"/>
</dbReference>
<reference evidence="6" key="2">
    <citation type="submission" date="2017-04" db="EMBL/GenBank/DDBJ databases">
        <authorList>
            <person name="Varghese N."/>
            <person name="Submissions S."/>
        </authorList>
    </citation>
    <scope>NUCLEOTIDE SEQUENCE [LARGE SCALE GENOMIC DNA]</scope>
    <source>
        <strain evidence="6">FDF-1</strain>
    </source>
</reference>
<name>A0A1L9C6N3_9EURY</name>
<evidence type="ECO:0000313" key="5">
    <source>
        <dbReference type="Proteomes" id="UP000185713"/>
    </source>
</evidence>
<dbReference type="GO" id="GO:0005615">
    <property type="term" value="C:extracellular space"/>
    <property type="evidence" value="ECO:0007669"/>
    <property type="project" value="TreeGrafter"/>
</dbReference>
<dbReference type="Proteomes" id="UP000193969">
    <property type="component" value="Unassembled WGS sequence"/>
</dbReference>
<dbReference type="PANTHER" id="PTHR10900:SF77">
    <property type="entry name" value="FI19380P1"/>
    <property type="match status" value="1"/>
</dbReference>
<proteinExistence type="predicted"/>
<reference evidence="3 7" key="4">
    <citation type="submission" date="2018-10" db="EMBL/GenBank/DDBJ databases">
        <title>Cultivation of a novel Methanohalophilus strain from Kebrit Deep of the Red Sea and a genomic comparison of members of the genus Methanohalophilus.</title>
        <authorList>
            <person name="Guan Y."/>
            <person name="Ngugi D.K."/>
            <person name="Stingl U."/>
        </authorList>
    </citation>
    <scope>NUCLEOTIDE SEQUENCE [LARGE SCALE GENOMIC DNA]</scope>
    <source>
        <strain evidence="3 7">DSM 7471</strain>
    </source>
</reference>
<organism evidence="2 5">
    <name type="scientific">Methanohalophilus portucalensis FDF-1</name>
    <dbReference type="NCBI Taxonomy" id="523843"/>
    <lineage>
        <taxon>Archaea</taxon>
        <taxon>Methanobacteriati</taxon>
        <taxon>Methanobacteriota</taxon>
        <taxon>Stenosarchaea group</taxon>
        <taxon>Methanomicrobia</taxon>
        <taxon>Methanosarcinales</taxon>
        <taxon>Methanosarcinaceae</taxon>
        <taxon>Methanohalophilus</taxon>
    </lineage>
</organism>
<dbReference type="Pfam" id="PF02469">
    <property type="entry name" value="Fasciclin"/>
    <property type="match status" value="1"/>
</dbReference>
<evidence type="ECO:0000259" key="1">
    <source>
        <dbReference type="PROSITE" id="PS50213"/>
    </source>
</evidence>
<dbReference type="EMBL" id="JWTK01000002">
    <property type="protein sequence ID" value="OJH50182.1"/>
    <property type="molecule type" value="Genomic_DNA"/>
</dbReference>
<dbReference type="AlphaFoldDB" id="A0A1L9C6N3"/>
<sequence length="175" mass="18595">MKIIKMMLALLVATSVFLAGCAEEPAQEEMDIVETAVDAGSFETLVLALQSSGLDETLSGEGPFTVFAPTDEAFEALPEGTLEDLLEDEEVLTYHVVAGEYMSSDITDMTSAETVQGEEIAIEVSDGSVMVNDASVIQADIETGNGVIHVIDKVIMPPSMKDSTQTTDMGMSGDY</sequence>
<evidence type="ECO:0000313" key="2">
    <source>
        <dbReference type="EMBL" id="OJH50182.1"/>
    </source>
</evidence>
<dbReference type="EMBL" id="RJJH01000001">
    <property type="protein sequence ID" value="RNI13042.1"/>
    <property type="molecule type" value="Genomic_DNA"/>
</dbReference>
<dbReference type="PROSITE" id="PS51257">
    <property type="entry name" value="PROKAR_LIPOPROTEIN"/>
    <property type="match status" value="1"/>
</dbReference>
<dbReference type="RefSeq" id="WP_072359519.1">
    <property type="nucleotide sequence ID" value="NZ_FXBN01000001.1"/>
</dbReference>
<dbReference type="InterPro" id="IPR050904">
    <property type="entry name" value="Adhesion/Biosynth-related"/>
</dbReference>
<evidence type="ECO:0000313" key="7">
    <source>
        <dbReference type="Proteomes" id="UP000278252"/>
    </source>
</evidence>
<reference evidence="2 5" key="1">
    <citation type="submission" date="2014-12" db="EMBL/GenBank/DDBJ databases">
        <title>The genome sequence of Methanohalophilus portucalensis strain FDF1.</title>
        <authorList>
            <person name="Lai M.-C."/>
            <person name="Lai S.-J."/>
        </authorList>
    </citation>
    <scope>NUCLEOTIDE SEQUENCE [LARGE SCALE GENOMIC DNA]</scope>
    <source>
        <strain evidence="2 5">FDF-1</strain>
    </source>
</reference>
<dbReference type="SMART" id="SM00554">
    <property type="entry name" value="FAS1"/>
    <property type="match status" value="1"/>
</dbReference>
<feature type="domain" description="FAS1" evidence="1">
    <location>
        <begin position="29"/>
        <end position="155"/>
    </location>
</feature>